<proteinExistence type="predicted"/>
<evidence type="ECO:0000259" key="2">
    <source>
        <dbReference type="Pfam" id="PF20434"/>
    </source>
</evidence>
<protein>
    <submittedName>
        <fullName evidence="3">Carboxylesterase NlhH</fullName>
        <ecNumber evidence="3">3.1.1.1</ecNumber>
    </submittedName>
</protein>
<dbReference type="AlphaFoldDB" id="A0A564SHA2"/>
<dbReference type="Proteomes" id="UP000409147">
    <property type="component" value="Unassembled WGS sequence"/>
</dbReference>
<keyword evidence="1 3" id="KW-0378">Hydrolase</keyword>
<dbReference type="Pfam" id="PF20434">
    <property type="entry name" value="BD-FAE"/>
    <property type="match status" value="1"/>
</dbReference>
<dbReference type="SUPFAM" id="SSF53474">
    <property type="entry name" value="alpha/beta-Hydrolases"/>
    <property type="match status" value="1"/>
</dbReference>
<reference evidence="3 4" key="1">
    <citation type="submission" date="2019-07" db="EMBL/GenBank/DDBJ databases">
        <authorList>
            <person name="Hibberd C M."/>
            <person name="Gehrig L. J."/>
            <person name="Chang H.-W."/>
            <person name="Venkatesh S."/>
        </authorList>
    </citation>
    <scope>NUCLEOTIDE SEQUENCE [LARGE SCALE GENOMIC DNA]</scope>
    <source>
        <strain evidence="3">Ruminococcus_obeum_SSTS_Bg7063</strain>
    </source>
</reference>
<dbReference type="EC" id="3.1.1.1" evidence="3"/>
<keyword evidence="4" id="KW-1185">Reference proteome</keyword>
<dbReference type="InterPro" id="IPR049492">
    <property type="entry name" value="BD-FAE-like_dom"/>
</dbReference>
<dbReference type="PANTHER" id="PTHR48081:SF13">
    <property type="entry name" value="ALPHA_BETA HYDROLASE"/>
    <property type="match status" value="1"/>
</dbReference>
<dbReference type="InterPro" id="IPR029058">
    <property type="entry name" value="AB_hydrolase_fold"/>
</dbReference>
<sequence>MKKVIQVAVKEPQYVVSTDVAFAQVDAWFGHTVRDLKLDVIYPEHTEKRPCIVWICGGAWLQMSVSAHLAYLCDLAREGFVVASVQYRTSNEAVFPAQLEDVKAAIRYLKAHSERYGIDPERFGVMGESAGGHLTVMTALTGGHKEFDKGDYLEYSSAVQAACPWYLPADISKMPRLSDVEMMAAPESLMLGKNAALHEEEAMKACPISYVTKDAPPFLLLHGTNDHTVPYTQGEAMYEALTKAGADADLIAIEGADHADLHFFQREVWKIIADFFKEKLNVK</sequence>
<dbReference type="GO" id="GO:0106435">
    <property type="term" value="F:carboxylesterase activity"/>
    <property type="evidence" value="ECO:0007669"/>
    <property type="project" value="UniProtKB-EC"/>
</dbReference>
<dbReference type="Gene3D" id="3.40.50.1820">
    <property type="entry name" value="alpha/beta hydrolase"/>
    <property type="match status" value="1"/>
</dbReference>
<feature type="domain" description="BD-FAE-like" evidence="2">
    <location>
        <begin position="38"/>
        <end position="241"/>
    </location>
</feature>
<name>A0A564SHA2_9FIRM</name>
<dbReference type="InterPro" id="IPR050300">
    <property type="entry name" value="GDXG_lipolytic_enzyme"/>
</dbReference>
<evidence type="ECO:0000313" key="4">
    <source>
        <dbReference type="Proteomes" id="UP000409147"/>
    </source>
</evidence>
<dbReference type="EMBL" id="CABHNB010000009">
    <property type="protein sequence ID" value="VUW94524.1"/>
    <property type="molecule type" value="Genomic_DNA"/>
</dbReference>
<gene>
    <name evidence="3" type="primary">nlhH_1</name>
    <name evidence="3" type="ORF">ROSSTS7063_00615</name>
</gene>
<dbReference type="PANTHER" id="PTHR48081">
    <property type="entry name" value="AB HYDROLASE SUPERFAMILY PROTEIN C4A8.06C"/>
    <property type="match status" value="1"/>
</dbReference>
<organism evidence="3 4">
    <name type="scientific">Blautia obeum</name>
    <dbReference type="NCBI Taxonomy" id="40520"/>
    <lineage>
        <taxon>Bacteria</taxon>
        <taxon>Bacillati</taxon>
        <taxon>Bacillota</taxon>
        <taxon>Clostridia</taxon>
        <taxon>Lachnospirales</taxon>
        <taxon>Lachnospiraceae</taxon>
        <taxon>Blautia</taxon>
    </lineage>
</organism>
<accession>A0A564SHA2</accession>
<evidence type="ECO:0000313" key="3">
    <source>
        <dbReference type="EMBL" id="VUW94524.1"/>
    </source>
</evidence>
<evidence type="ECO:0000256" key="1">
    <source>
        <dbReference type="ARBA" id="ARBA00022801"/>
    </source>
</evidence>